<dbReference type="InterPro" id="IPR016181">
    <property type="entry name" value="Acyl_CoA_acyltransferase"/>
</dbReference>
<feature type="transmembrane region" description="Helical" evidence="6">
    <location>
        <begin position="20"/>
        <end position="38"/>
    </location>
</feature>
<proteinExistence type="predicted"/>
<keyword evidence="5 6" id="KW-0472">Membrane</keyword>
<dbReference type="Pfam" id="PF09924">
    <property type="entry name" value="LPG_synthase_C"/>
    <property type="match status" value="1"/>
</dbReference>
<gene>
    <name evidence="8" type="primary">mprF</name>
    <name evidence="8" type="ORF">ACFPIE_20010</name>
</gene>
<name>A0ABW0FX77_9CAUL</name>
<dbReference type="PANTHER" id="PTHR34697">
    <property type="entry name" value="PHOSPHATIDYLGLYCEROL LYSYLTRANSFERASE"/>
    <property type="match status" value="1"/>
</dbReference>
<feature type="transmembrane region" description="Helical" evidence="6">
    <location>
        <begin position="401"/>
        <end position="420"/>
    </location>
</feature>
<protein>
    <submittedName>
        <fullName evidence="8">Bifunctional lysylphosphatidylglycerol flippase/synthetase MprF</fullName>
    </submittedName>
</protein>
<feature type="domain" description="Phosphatidylglycerol lysyltransferase C-terminal" evidence="7">
    <location>
        <begin position="545"/>
        <end position="832"/>
    </location>
</feature>
<dbReference type="PANTHER" id="PTHR34697:SF2">
    <property type="entry name" value="PHOSPHATIDYLGLYCEROL LYSYLTRANSFERASE"/>
    <property type="match status" value="1"/>
</dbReference>
<evidence type="ECO:0000259" key="7">
    <source>
        <dbReference type="Pfam" id="PF09924"/>
    </source>
</evidence>
<feature type="transmembrane region" description="Helical" evidence="6">
    <location>
        <begin position="173"/>
        <end position="197"/>
    </location>
</feature>
<sequence length="859" mass="89719">MTQETAEAANEVAPKAWTRWVAPVVGVAMFVAAVLVIGEELRHIRWADVAAALGSASPWAMGAAFVGLAVSLAAASAFDALSARAIGRPVSWRDSAVTSAAAFALANAGPPGLALAGGLRFRRYAAFGLSGADTAWLSALSTAAALSGGVVLISLGAAGALQAVVAQAHMPHWVGLVLGFAGLKGLISLIAAPRIGWLARVLPPRAERAAMIAVSGVEWMGAGFILYAFLPDASVQGFLHYLPVFGLAGLLGAVSGLPGGVGAFDAIMIAVLGPRYGAAEVTAALLLYRGVYIVIPLLAAGAISALLSVEVGGANSLAAKGLRLGGGIWREAAPSLFALVAFLSGAMTLLSAATPESAQRLRWLSELAPLGLIEASHFLSSLTGVVLLFLAFGLRDRSRPAWRATLVLLVVTAAACLLKGLGAPEAVFLAVATALLAANGRAFDRGEPLSRAAISPAGLAAVAGVLIAAAAVGLFAYKDVAYQDDLWWTFVLHGDAPRFLRAGVGAVVVALLILGWRLSRPRPPRVTAPTAADMARAGEILAVAEDASPNAELVFLGDKSILFTDDGSSFVAYGVRGRNCIAMGEPVGPRAARREAVWAFREFCDRNGATPVFYAVRRESLSDFIDCGLAATKVGETARVDLESFNLEGKVRAPLRHAINRGRRDGAVFEVVPAEGFDAIAPTLRALSDEWLAIHQGVEKGFSLGRFDEAYLRRFPTAVLKVEDRIVAFANLWRTPDGRVLSIDLMRYGAEAPRNSMDILFIELIAWGQANGFSTFDLGMAPLSGLESHRLSPLVGRVGGFVYNEGGGLYGFEGLRAFKEKFSPRWEGVYIAAPSGWMLGPALADAALLSSGGILGALR</sequence>
<evidence type="ECO:0000256" key="6">
    <source>
        <dbReference type="SAM" id="Phobius"/>
    </source>
</evidence>
<keyword evidence="2" id="KW-1003">Cell membrane</keyword>
<evidence type="ECO:0000256" key="1">
    <source>
        <dbReference type="ARBA" id="ARBA00004651"/>
    </source>
</evidence>
<dbReference type="InterPro" id="IPR024320">
    <property type="entry name" value="LPG_synthase_C"/>
</dbReference>
<feature type="transmembrane region" description="Helical" evidence="6">
    <location>
        <begin position="242"/>
        <end position="271"/>
    </location>
</feature>
<organism evidence="8 9">
    <name type="scientific">Brevundimonas staleyi</name>
    <dbReference type="NCBI Taxonomy" id="74326"/>
    <lineage>
        <taxon>Bacteria</taxon>
        <taxon>Pseudomonadati</taxon>
        <taxon>Pseudomonadota</taxon>
        <taxon>Alphaproteobacteria</taxon>
        <taxon>Caulobacterales</taxon>
        <taxon>Caulobacteraceae</taxon>
        <taxon>Brevundimonas</taxon>
    </lineage>
</organism>
<evidence type="ECO:0000313" key="8">
    <source>
        <dbReference type="EMBL" id="MFC5346207.1"/>
    </source>
</evidence>
<evidence type="ECO:0000256" key="4">
    <source>
        <dbReference type="ARBA" id="ARBA00022989"/>
    </source>
</evidence>
<feature type="transmembrane region" description="Helical" evidence="6">
    <location>
        <begin position="498"/>
        <end position="516"/>
    </location>
</feature>
<accession>A0ABW0FX77</accession>
<keyword evidence="4 6" id="KW-1133">Transmembrane helix</keyword>
<evidence type="ECO:0000313" key="9">
    <source>
        <dbReference type="Proteomes" id="UP001596152"/>
    </source>
</evidence>
<feature type="transmembrane region" description="Helical" evidence="6">
    <location>
        <begin position="456"/>
        <end position="478"/>
    </location>
</feature>
<keyword evidence="9" id="KW-1185">Reference proteome</keyword>
<comment type="caution">
    <text evidence="8">The sequence shown here is derived from an EMBL/GenBank/DDBJ whole genome shotgun (WGS) entry which is preliminary data.</text>
</comment>
<comment type="subcellular location">
    <subcellularLocation>
        <location evidence="1">Cell membrane</location>
        <topology evidence="1">Multi-pass membrane protein</topology>
    </subcellularLocation>
</comment>
<evidence type="ECO:0000256" key="5">
    <source>
        <dbReference type="ARBA" id="ARBA00023136"/>
    </source>
</evidence>
<dbReference type="InterPro" id="IPR051211">
    <property type="entry name" value="PG_lysyltransferase"/>
</dbReference>
<dbReference type="NCBIfam" id="NF033480">
    <property type="entry name" value="bifunc_MprF"/>
    <property type="match status" value="1"/>
</dbReference>
<feature type="transmembrane region" description="Helical" evidence="6">
    <location>
        <begin position="375"/>
        <end position="394"/>
    </location>
</feature>
<evidence type="ECO:0000256" key="2">
    <source>
        <dbReference type="ARBA" id="ARBA00022475"/>
    </source>
</evidence>
<dbReference type="SUPFAM" id="SSF55729">
    <property type="entry name" value="Acyl-CoA N-acyltransferases (Nat)"/>
    <property type="match status" value="1"/>
</dbReference>
<feature type="transmembrane region" description="Helical" evidence="6">
    <location>
        <begin position="209"/>
        <end position="230"/>
    </location>
</feature>
<reference evidence="9" key="1">
    <citation type="journal article" date="2019" name="Int. J. Syst. Evol. Microbiol.">
        <title>The Global Catalogue of Microorganisms (GCM) 10K type strain sequencing project: providing services to taxonomists for standard genome sequencing and annotation.</title>
        <authorList>
            <consortium name="The Broad Institute Genomics Platform"/>
            <consortium name="The Broad Institute Genome Sequencing Center for Infectious Disease"/>
            <person name="Wu L."/>
            <person name="Ma J."/>
        </authorList>
    </citation>
    <scope>NUCLEOTIDE SEQUENCE [LARGE SCALE GENOMIC DNA]</scope>
    <source>
        <strain evidence="9">JCM 12125</strain>
    </source>
</reference>
<feature type="transmembrane region" description="Helical" evidence="6">
    <location>
        <begin position="136"/>
        <end position="161"/>
    </location>
</feature>
<feature type="transmembrane region" description="Helical" evidence="6">
    <location>
        <begin position="291"/>
        <end position="311"/>
    </location>
</feature>
<dbReference type="RefSeq" id="WP_374036722.1">
    <property type="nucleotide sequence ID" value="NZ_CP169082.1"/>
</dbReference>
<dbReference type="Proteomes" id="UP001596152">
    <property type="component" value="Unassembled WGS sequence"/>
</dbReference>
<feature type="transmembrane region" description="Helical" evidence="6">
    <location>
        <begin position="59"/>
        <end position="78"/>
    </location>
</feature>
<evidence type="ECO:0000256" key="3">
    <source>
        <dbReference type="ARBA" id="ARBA00022692"/>
    </source>
</evidence>
<keyword evidence="3 6" id="KW-0812">Transmembrane</keyword>
<dbReference type="EMBL" id="JBHSLF010000056">
    <property type="protein sequence ID" value="MFC5346207.1"/>
    <property type="molecule type" value="Genomic_DNA"/>
</dbReference>